<evidence type="ECO:0000313" key="14">
    <source>
        <dbReference type="Proteomes" id="UP000218890"/>
    </source>
</evidence>
<evidence type="ECO:0000256" key="9">
    <source>
        <dbReference type="ARBA" id="ARBA00022962"/>
    </source>
</evidence>
<dbReference type="SUPFAM" id="SSF52317">
    <property type="entry name" value="Class I glutamine amidotransferase-like"/>
    <property type="match status" value="1"/>
</dbReference>
<comment type="pathway">
    <text evidence="2">Cofactor biosynthesis; adenosylcobalamin biosynthesis.</text>
</comment>
<dbReference type="PANTHER" id="PTHR43873">
    <property type="entry name" value="COBYRINATE A,C-DIAMIDE SYNTHASE"/>
    <property type="match status" value="1"/>
</dbReference>
<evidence type="ECO:0000256" key="3">
    <source>
        <dbReference type="ARBA" id="ARBA00006205"/>
    </source>
</evidence>
<dbReference type="KEGG" id="hhk:HH1059_16660"/>
<dbReference type="InterPro" id="IPR004484">
    <property type="entry name" value="CbiA/CobB_synth"/>
</dbReference>
<dbReference type="NCBIfam" id="NF002204">
    <property type="entry name" value="PRK01077.1"/>
    <property type="match status" value="1"/>
</dbReference>
<dbReference type="PANTHER" id="PTHR43873:SF1">
    <property type="entry name" value="COBYRINATE A,C-DIAMIDE SYNTHASE"/>
    <property type="match status" value="1"/>
</dbReference>
<keyword evidence="6" id="KW-0547">Nucleotide-binding</keyword>
<proteinExistence type="inferred from homology"/>
<evidence type="ECO:0000256" key="6">
    <source>
        <dbReference type="ARBA" id="ARBA00022741"/>
    </source>
</evidence>
<feature type="region of interest" description="Disordered" evidence="10">
    <location>
        <begin position="236"/>
        <end position="300"/>
    </location>
</feature>
<dbReference type="RefSeq" id="WP_096409751.1">
    <property type="nucleotide sequence ID" value="NZ_AP017372.2"/>
</dbReference>
<dbReference type="InterPro" id="IPR029062">
    <property type="entry name" value="Class_I_gatase-like"/>
</dbReference>
<evidence type="ECO:0000259" key="12">
    <source>
        <dbReference type="Pfam" id="PF07685"/>
    </source>
</evidence>
<accession>A0A110B5Q8</accession>
<dbReference type="CDD" id="cd03130">
    <property type="entry name" value="GATase1_CobB"/>
    <property type="match status" value="1"/>
</dbReference>
<dbReference type="InterPro" id="IPR027417">
    <property type="entry name" value="P-loop_NTPase"/>
</dbReference>
<keyword evidence="5" id="KW-0436">Ligase</keyword>
<dbReference type="GO" id="GO:0042242">
    <property type="term" value="F:cobyrinic acid a,c-diamide synthase activity"/>
    <property type="evidence" value="ECO:0007669"/>
    <property type="project" value="InterPro"/>
</dbReference>
<evidence type="ECO:0000256" key="7">
    <source>
        <dbReference type="ARBA" id="ARBA00022840"/>
    </source>
</evidence>
<keyword evidence="8" id="KW-0460">Magnesium</keyword>
<keyword evidence="7" id="KW-0067">ATP-binding</keyword>
<evidence type="ECO:0000256" key="4">
    <source>
        <dbReference type="ARBA" id="ARBA00022573"/>
    </source>
</evidence>
<dbReference type="Pfam" id="PF07685">
    <property type="entry name" value="GATase_3"/>
    <property type="match status" value="1"/>
</dbReference>
<evidence type="ECO:0000256" key="5">
    <source>
        <dbReference type="ARBA" id="ARBA00022598"/>
    </source>
</evidence>
<dbReference type="Pfam" id="PF01656">
    <property type="entry name" value="CbiA"/>
    <property type="match status" value="1"/>
</dbReference>
<sequence length="525" mass="56282">MSRIYISALHKSSGKTTLAIGITAALSARDVTVQPYKRGPDYIDPGWLSLAAGRPCHNLDFHTQSTAELLSSVAETAAQFALIEGNKGLHDGTDAQGKDSNAALAALLQTPVVLVVDCRGMTRGIAPTLLGHSQFDPRIQVSGVILNRVAGSRHERKLRQAVEQYTDISVLGAIPDQSELAIAAPYLGLVPAPEQREQAQRTIRTIAAVTAEHVDLEQTLSIGRLEKLTRSDWLPGCEGRRESIPGGFTAPSLAPRPSPRDNQSDRWNPASCPIGRKQEPSRAPSVESHPPPRHYEQPSQAEATLRLGVAYDQAFNFYYPGDLQALQAAGAELVWIDMLSAPELPPQLDGLLIGGGFPERHAAALAANESMRASVSAAALVGLPIYAECGGLMYLCQHLTIGDATYPMAGLFPLTIAMNRKPQGHGYVRLQVNPSAPWSPAAPGQNELPAHEFHYSALAAAAPRDAESTFTYAYQIQGGSGLGNGHDGLVKANTMASYAHLRHTQASPWADNFIAFLRRASKTTP</sequence>
<reference evidence="13" key="1">
    <citation type="submission" date="2016-02" db="EMBL/GenBank/DDBJ databases">
        <title>Halorhodospira halochloris DSM-1059 complete genome, version 2.</title>
        <authorList>
            <person name="Tsukatani Y."/>
        </authorList>
    </citation>
    <scope>NUCLEOTIDE SEQUENCE</scope>
    <source>
        <strain evidence="13">DSM 1059</strain>
    </source>
</reference>
<dbReference type="SUPFAM" id="SSF52540">
    <property type="entry name" value="P-loop containing nucleoside triphosphate hydrolases"/>
    <property type="match status" value="1"/>
</dbReference>
<organism evidence="13 14">
    <name type="scientific">Halorhodospira halochloris</name>
    <name type="common">Ectothiorhodospira halochloris</name>
    <dbReference type="NCBI Taxonomy" id="1052"/>
    <lineage>
        <taxon>Bacteria</taxon>
        <taxon>Pseudomonadati</taxon>
        <taxon>Pseudomonadota</taxon>
        <taxon>Gammaproteobacteria</taxon>
        <taxon>Chromatiales</taxon>
        <taxon>Ectothiorhodospiraceae</taxon>
        <taxon>Halorhodospira</taxon>
    </lineage>
</organism>
<feature type="domain" description="CobB/CobQ-like glutamine amidotransferase" evidence="12">
    <location>
        <begin position="307"/>
        <end position="502"/>
    </location>
</feature>
<dbReference type="GO" id="GO:0005524">
    <property type="term" value="F:ATP binding"/>
    <property type="evidence" value="ECO:0007669"/>
    <property type="project" value="UniProtKB-KW"/>
</dbReference>
<comment type="cofactor">
    <cofactor evidence="1">
        <name>Mg(2+)</name>
        <dbReference type="ChEBI" id="CHEBI:18420"/>
    </cofactor>
</comment>
<dbReference type="Gene3D" id="3.40.50.880">
    <property type="match status" value="1"/>
</dbReference>
<gene>
    <name evidence="13" type="primary">cobB_3</name>
    <name evidence="13" type="ORF">HH1059_16660</name>
</gene>
<dbReference type="Gene3D" id="3.40.50.300">
    <property type="entry name" value="P-loop containing nucleotide triphosphate hydrolases"/>
    <property type="match status" value="1"/>
</dbReference>
<evidence type="ECO:0000256" key="1">
    <source>
        <dbReference type="ARBA" id="ARBA00001946"/>
    </source>
</evidence>
<comment type="similarity">
    <text evidence="3">Belongs to the CobB/CobQ family. CobQ subfamily.</text>
</comment>
<keyword evidence="14" id="KW-1185">Reference proteome</keyword>
<dbReference type="GO" id="GO:0009236">
    <property type="term" value="P:cobalamin biosynthetic process"/>
    <property type="evidence" value="ECO:0007669"/>
    <property type="project" value="UniProtKB-KW"/>
</dbReference>
<keyword evidence="9" id="KW-0315">Glutamine amidotransferase</keyword>
<protein>
    <submittedName>
        <fullName evidence="13">Cobyrinic acid A,C-diamide synthase</fullName>
    </submittedName>
</protein>
<name>A0A110B5Q8_HALHR</name>
<evidence type="ECO:0000313" key="13">
    <source>
        <dbReference type="EMBL" id="BAU58378.1"/>
    </source>
</evidence>
<dbReference type="Proteomes" id="UP000218890">
    <property type="component" value="Chromosome"/>
</dbReference>
<dbReference type="EMBL" id="AP017372">
    <property type="protein sequence ID" value="BAU58378.1"/>
    <property type="molecule type" value="Genomic_DNA"/>
</dbReference>
<evidence type="ECO:0000259" key="11">
    <source>
        <dbReference type="Pfam" id="PF01656"/>
    </source>
</evidence>
<dbReference type="InterPro" id="IPR002586">
    <property type="entry name" value="CobQ/CobB/MinD/ParA_Nub-bd_dom"/>
</dbReference>
<dbReference type="AlphaFoldDB" id="A0A110B5Q8"/>
<evidence type="ECO:0000256" key="8">
    <source>
        <dbReference type="ARBA" id="ARBA00022842"/>
    </source>
</evidence>
<keyword evidence="4" id="KW-0169">Cobalamin biosynthesis</keyword>
<evidence type="ECO:0000256" key="2">
    <source>
        <dbReference type="ARBA" id="ARBA00004953"/>
    </source>
</evidence>
<dbReference type="OrthoDB" id="9764035at2"/>
<dbReference type="InterPro" id="IPR011698">
    <property type="entry name" value="GATase_3"/>
</dbReference>
<dbReference type="PROSITE" id="PS51274">
    <property type="entry name" value="GATASE_COBBQ"/>
    <property type="match status" value="1"/>
</dbReference>
<evidence type="ECO:0000256" key="10">
    <source>
        <dbReference type="SAM" id="MobiDB-lite"/>
    </source>
</evidence>
<feature type="domain" description="CobQ/CobB/MinD/ParA nucleotide binding" evidence="11">
    <location>
        <begin position="13"/>
        <end position="183"/>
    </location>
</feature>